<dbReference type="PROSITE" id="PS50234">
    <property type="entry name" value="VWFA"/>
    <property type="match status" value="1"/>
</dbReference>
<feature type="region of interest" description="Disordered" evidence="1">
    <location>
        <begin position="254"/>
        <end position="470"/>
    </location>
</feature>
<feature type="compositionally biased region" description="Basic and acidic residues" evidence="1">
    <location>
        <begin position="277"/>
        <end position="286"/>
    </location>
</feature>
<dbReference type="EMBL" id="AMFJ01000382">
    <property type="protein sequence ID" value="EKE28040.1"/>
    <property type="molecule type" value="Genomic_DNA"/>
</dbReference>
<protein>
    <recommendedName>
        <fullName evidence="2">VWFA domain-containing protein</fullName>
    </recommendedName>
</protein>
<feature type="compositionally biased region" description="Basic and acidic residues" evidence="1">
    <location>
        <begin position="395"/>
        <end position="422"/>
    </location>
</feature>
<name>K2GXD5_9BACT</name>
<reference evidence="3" key="1">
    <citation type="journal article" date="2012" name="Science">
        <title>Fermentation, hydrogen, and sulfur metabolism in multiple uncultivated bacterial phyla.</title>
        <authorList>
            <person name="Wrighton K.C."/>
            <person name="Thomas B.C."/>
            <person name="Sharon I."/>
            <person name="Miller C.S."/>
            <person name="Castelle C.J."/>
            <person name="VerBerkmoes N.C."/>
            <person name="Wilkins M.J."/>
            <person name="Hettich R.L."/>
            <person name="Lipton M.S."/>
            <person name="Williams K.H."/>
            <person name="Long P.E."/>
            <person name="Banfield J.F."/>
        </authorList>
    </citation>
    <scope>NUCLEOTIDE SEQUENCE [LARGE SCALE GENOMIC DNA]</scope>
</reference>
<feature type="compositionally biased region" description="Polar residues" evidence="1">
    <location>
        <begin position="264"/>
        <end position="276"/>
    </location>
</feature>
<dbReference type="InterPro" id="IPR002035">
    <property type="entry name" value="VWF_A"/>
</dbReference>
<dbReference type="SUPFAM" id="SSF53300">
    <property type="entry name" value="vWA-like"/>
    <property type="match status" value="1"/>
</dbReference>
<dbReference type="InterPro" id="IPR036465">
    <property type="entry name" value="vWFA_dom_sf"/>
</dbReference>
<feature type="domain" description="VWFA" evidence="2">
    <location>
        <begin position="639"/>
        <end position="841"/>
    </location>
</feature>
<gene>
    <name evidence="3" type="ORF">ACD_3C00108G0003</name>
</gene>
<accession>K2GXD5</accession>
<feature type="compositionally biased region" description="Basic and acidic residues" evidence="1">
    <location>
        <begin position="429"/>
        <end position="452"/>
    </location>
</feature>
<evidence type="ECO:0000313" key="3">
    <source>
        <dbReference type="EMBL" id="EKE28040.1"/>
    </source>
</evidence>
<sequence>MNTLKPDDIIDKLNIPKLIAWCDYYSLGSPISITIDTNFDWPAAIDLSDIKRPRMILNPVVMKVKLWYTDTQMFVDLFHEIEHYFEEWELKATESWRTIWKKRNKRLDDAWIRWKTMHKTENILRDCFVDDQVILPSKAPVLKNDLEKMFKNSLYKWTDYEKEPLHVQLMNAIWREYRLPWERCKLDPKVRVILERLKRNWSLKDATTWSLWKRLENIWENIEPQVMRLFEEDLKNHHEQKDKPWEWMPQAWSLWQPKPGEGQGSNEPQQWDNQNKWNEDWDKPKAPDWNPQNPNPGNDGKNWEPSEWQKPWETQPQWSPSWNPQWSNDLDPWKDSKNWEPSKWQKPWETPQWSPQSDNTSSTSSSWAQSPSIPDSKNAPEKKTKKPLQSTKLESLIDKMRKKLEEIRKWKPIKKEDGKPEDESPPNGDVKDDKGRNNNWTEWEKGDDKWENKPWTAWDGESTDELTGQNPFDSYYKDRSELSKLLENVLWKENIEKLEHAVSQNKWKKVISKTREELELDKRVKNMWIDPRDEVKFKEHLKNLEKYDSFLKQLETLTNPVTWEFVMTEIEELFEKIKSHRLKPKYKSRGPVDMDRGARLDWASLADWIADLESWNLDPYMFEEDYREEKEDMRTWNFDLTLVTDWSQSMSLNGKNPQQKIACLLIFEALKRLHDKLADAVYEMKSPIEFSTSWIMFKWWKSIVDLKKKSSDFTDKDRIDCFNKLDYCNWWDTNDYDAIDRLITEMSMKDDEYIKDIKSWKIKNIVVVLTDWDSTNAALLKKKLETLRSYGVIVYAIWITNDWQAVVENYFSKDISQGYWIVCDDVEMLSISLEKILFEHLEKL</sequence>
<proteinExistence type="predicted"/>
<evidence type="ECO:0000256" key="1">
    <source>
        <dbReference type="SAM" id="MobiDB-lite"/>
    </source>
</evidence>
<comment type="caution">
    <text evidence="3">The sequence shown here is derived from an EMBL/GenBank/DDBJ whole genome shotgun (WGS) entry which is preliminary data.</text>
</comment>
<evidence type="ECO:0000259" key="2">
    <source>
        <dbReference type="PROSITE" id="PS50234"/>
    </source>
</evidence>
<dbReference type="AlphaFoldDB" id="K2GXD5"/>
<feature type="compositionally biased region" description="Low complexity" evidence="1">
    <location>
        <begin position="353"/>
        <end position="376"/>
    </location>
</feature>
<feature type="compositionally biased region" description="Polar residues" evidence="1">
    <location>
        <begin position="312"/>
        <end position="328"/>
    </location>
</feature>
<organism evidence="3">
    <name type="scientific">uncultured bacterium</name>
    <name type="common">gcode 4</name>
    <dbReference type="NCBI Taxonomy" id="1234023"/>
    <lineage>
        <taxon>Bacteria</taxon>
        <taxon>environmental samples</taxon>
    </lineage>
</organism>
<feature type="compositionally biased region" description="Basic and acidic residues" evidence="1">
    <location>
        <begin position="331"/>
        <end position="340"/>
    </location>
</feature>
<dbReference type="Gene3D" id="3.40.50.410">
    <property type="entry name" value="von Willebrand factor, type A domain"/>
    <property type="match status" value="1"/>
</dbReference>